<gene>
    <name evidence="2" type="ORF">CHS0354_018933</name>
</gene>
<evidence type="ECO:0000313" key="3">
    <source>
        <dbReference type="Proteomes" id="UP001195483"/>
    </source>
</evidence>
<evidence type="ECO:0000313" key="2">
    <source>
        <dbReference type="EMBL" id="KAK3576386.1"/>
    </source>
</evidence>
<evidence type="ECO:0000256" key="1">
    <source>
        <dbReference type="SAM" id="MobiDB-lite"/>
    </source>
</evidence>
<dbReference type="AlphaFoldDB" id="A0AAE0RMQ6"/>
<reference evidence="2" key="2">
    <citation type="journal article" date="2021" name="Genome Biol. Evol.">
        <title>Developing a high-quality reference genome for a parasitic bivalve with doubly uniparental inheritance (Bivalvia: Unionida).</title>
        <authorList>
            <person name="Smith C.H."/>
        </authorList>
    </citation>
    <scope>NUCLEOTIDE SEQUENCE</scope>
    <source>
        <strain evidence="2">CHS0354</strain>
        <tissue evidence="2">Mantle</tissue>
    </source>
</reference>
<proteinExistence type="predicted"/>
<feature type="region of interest" description="Disordered" evidence="1">
    <location>
        <begin position="1"/>
        <end position="23"/>
    </location>
</feature>
<feature type="compositionally biased region" description="Basic and acidic residues" evidence="1">
    <location>
        <begin position="1"/>
        <end position="16"/>
    </location>
</feature>
<dbReference type="EMBL" id="JAEAOA010001156">
    <property type="protein sequence ID" value="KAK3576386.1"/>
    <property type="molecule type" value="Genomic_DNA"/>
</dbReference>
<dbReference type="Proteomes" id="UP001195483">
    <property type="component" value="Unassembled WGS sequence"/>
</dbReference>
<reference evidence="2" key="1">
    <citation type="journal article" date="2021" name="Genome Biol. Evol.">
        <title>A High-Quality Reference Genome for a Parasitic Bivalve with Doubly Uniparental Inheritance (Bivalvia: Unionida).</title>
        <authorList>
            <person name="Smith C.H."/>
        </authorList>
    </citation>
    <scope>NUCLEOTIDE SEQUENCE</scope>
    <source>
        <strain evidence="2">CHS0354</strain>
    </source>
</reference>
<organism evidence="2 3">
    <name type="scientific">Potamilus streckersoni</name>
    <dbReference type="NCBI Taxonomy" id="2493646"/>
    <lineage>
        <taxon>Eukaryota</taxon>
        <taxon>Metazoa</taxon>
        <taxon>Spiralia</taxon>
        <taxon>Lophotrochozoa</taxon>
        <taxon>Mollusca</taxon>
        <taxon>Bivalvia</taxon>
        <taxon>Autobranchia</taxon>
        <taxon>Heteroconchia</taxon>
        <taxon>Palaeoheterodonta</taxon>
        <taxon>Unionida</taxon>
        <taxon>Unionoidea</taxon>
        <taxon>Unionidae</taxon>
        <taxon>Ambleminae</taxon>
        <taxon>Lampsilini</taxon>
        <taxon>Potamilus</taxon>
    </lineage>
</organism>
<sequence>MAKKEPDTIDSTHHNSDIPLQSLSTDMPVMYRARQPPARLQYTWTSPFLNLRKRNQAKNNTGGGERLAA</sequence>
<keyword evidence="3" id="KW-1185">Reference proteome</keyword>
<accession>A0AAE0RMQ6</accession>
<reference evidence="2" key="3">
    <citation type="submission" date="2023-05" db="EMBL/GenBank/DDBJ databases">
        <authorList>
            <person name="Smith C.H."/>
        </authorList>
    </citation>
    <scope>NUCLEOTIDE SEQUENCE</scope>
    <source>
        <strain evidence="2">CHS0354</strain>
        <tissue evidence="2">Mantle</tissue>
    </source>
</reference>
<name>A0AAE0RMQ6_9BIVA</name>
<protein>
    <submittedName>
        <fullName evidence="2">Uncharacterized protein</fullName>
    </submittedName>
</protein>
<comment type="caution">
    <text evidence="2">The sequence shown here is derived from an EMBL/GenBank/DDBJ whole genome shotgun (WGS) entry which is preliminary data.</text>
</comment>